<proteinExistence type="predicted"/>
<reference evidence="1 2" key="1">
    <citation type="submission" date="2020-04" db="EMBL/GenBank/DDBJ databases">
        <authorList>
            <person name="Laetsch R D."/>
            <person name="Stevens L."/>
            <person name="Kumar S."/>
            <person name="Blaxter L. M."/>
        </authorList>
    </citation>
    <scope>NUCLEOTIDE SEQUENCE [LARGE SCALE GENOMIC DNA]</scope>
</reference>
<protein>
    <recommendedName>
        <fullName evidence="3">F-box domain-containing protein</fullName>
    </recommendedName>
</protein>
<comment type="caution">
    <text evidence="1">The sequence shown here is derived from an EMBL/GenBank/DDBJ whole genome shotgun (WGS) entry which is preliminary data.</text>
</comment>
<gene>
    <name evidence="1" type="ORF">CBOVIS_LOCUS109</name>
</gene>
<sequence>MWHTFTYQLNSVYDAPMQSWRMRKSSKVSSISPVAGSTLHLDKIPDFCIARILSWCEPTDAYKFRLTCRQVNETFKYYRKQMRPKNLTLFVNADSEGVEYCYRSSDSRFMEPMLIPTEVKYTTMHGARVILNINIKGPCLSHDDLADIYDILCDAKVVRCSYVADTIDELTIDLFNRFENCVFSMNLKNLDVGSICRCTLPNIISLNIEHELKFYELNKITESLMNVKFLFASLSVASLPVITKCVEEFRDGLRTLTHWSFKICAPRDVLQEFHFGVVIGIDRFIIRQKDRSAVILTLQDEHNQPTTHINIKLTK</sequence>
<dbReference type="Proteomes" id="UP000494206">
    <property type="component" value="Unassembled WGS sequence"/>
</dbReference>
<dbReference type="EMBL" id="CADEPM010000001">
    <property type="protein sequence ID" value="CAB3396579.1"/>
    <property type="molecule type" value="Genomic_DNA"/>
</dbReference>
<evidence type="ECO:0008006" key="3">
    <source>
        <dbReference type="Google" id="ProtNLM"/>
    </source>
</evidence>
<name>A0A8S1E6S7_9PELO</name>
<keyword evidence="2" id="KW-1185">Reference proteome</keyword>
<dbReference type="OrthoDB" id="5869576at2759"/>
<dbReference type="InterPro" id="IPR036047">
    <property type="entry name" value="F-box-like_dom_sf"/>
</dbReference>
<accession>A0A8S1E6S7</accession>
<dbReference type="AlphaFoldDB" id="A0A8S1E6S7"/>
<organism evidence="1 2">
    <name type="scientific">Caenorhabditis bovis</name>
    <dbReference type="NCBI Taxonomy" id="2654633"/>
    <lineage>
        <taxon>Eukaryota</taxon>
        <taxon>Metazoa</taxon>
        <taxon>Ecdysozoa</taxon>
        <taxon>Nematoda</taxon>
        <taxon>Chromadorea</taxon>
        <taxon>Rhabditida</taxon>
        <taxon>Rhabditina</taxon>
        <taxon>Rhabditomorpha</taxon>
        <taxon>Rhabditoidea</taxon>
        <taxon>Rhabditidae</taxon>
        <taxon>Peloderinae</taxon>
        <taxon>Caenorhabditis</taxon>
    </lineage>
</organism>
<dbReference type="SUPFAM" id="SSF81383">
    <property type="entry name" value="F-box domain"/>
    <property type="match status" value="1"/>
</dbReference>
<evidence type="ECO:0000313" key="1">
    <source>
        <dbReference type="EMBL" id="CAB3396579.1"/>
    </source>
</evidence>
<evidence type="ECO:0000313" key="2">
    <source>
        <dbReference type="Proteomes" id="UP000494206"/>
    </source>
</evidence>